<dbReference type="InterPro" id="IPR055170">
    <property type="entry name" value="GFO_IDH_MocA-like_dom"/>
</dbReference>
<dbReference type="PANTHER" id="PTHR43054">
    <property type="match status" value="1"/>
</dbReference>
<reference evidence="3" key="1">
    <citation type="submission" date="2024-06" db="EMBL/GenBank/DDBJ databases">
        <authorList>
            <person name="Fan A."/>
            <person name="Zhang F.Y."/>
            <person name="Zhang L."/>
        </authorList>
    </citation>
    <scope>NUCLEOTIDE SEQUENCE</scope>
    <source>
        <strain evidence="3">Y61</strain>
    </source>
</reference>
<evidence type="ECO:0000259" key="2">
    <source>
        <dbReference type="Pfam" id="PF22725"/>
    </source>
</evidence>
<dbReference type="RefSeq" id="WP_353948294.1">
    <property type="nucleotide sequence ID" value="NZ_CP159510.1"/>
</dbReference>
<gene>
    <name evidence="3" type="ORF">ABNN70_15345</name>
</gene>
<evidence type="ECO:0000313" key="3">
    <source>
        <dbReference type="EMBL" id="XCJ16956.1"/>
    </source>
</evidence>
<dbReference type="AlphaFoldDB" id="A0AAU8IG91"/>
<accession>A0AAU8IG91</accession>
<dbReference type="InterPro" id="IPR036291">
    <property type="entry name" value="NAD(P)-bd_dom_sf"/>
</dbReference>
<proteinExistence type="predicted"/>
<dbReference type="Pfam" id="PF22725">
    <property type="entry name" value="GFO_IDH_MocA_C3"/>
    <property type="match status" value="1"/>
</dbReference>
<sequence length="328" mass="37057">MRLATIGTSKITDSFLQAVKKSGRFDYAGAYSRTEEKARSFTEKHHGSTWFTSLEALAASRDVDVVYVASPNGLHFKQVKQMLSGGKHVICEKPVFVTRREFDEAFELAEQNHVFLFEAIRNIQTPVFHRLKKELPRAGRLRSAILKQIQYSSRYDQFLSGHMTNIFSPEFAGGALEDLGVYPIYVAVALFGTPQEATYFPVRLSNGIDGSGTLVLRYDGLICTVLFSKIAHSESPSEIHGEKGTLSINSASDIARLEWTDAHTKETKLLAEHVSDNDKLYEIHHFADILEQNDRAEYRQLRDLSRSVLQIVETVRKENGIIFPNDRN</sequence>
<dbReference type="Gene3D" id="3.40.50.720">
    <property type="entry name" value="NAD(P)-binding Rossmann-like Domain"/>
    <property type="match status" value="1"/>
</dbReference>
<dbReference type="GO" id="GO:0000166">
    <property type="term" value="F:nucleotide binding"/>
    <property type="evidence" value="ECO:0007669"/>
    <property type="project" value="InterPro"/>
</dbReference>
<dbReference type="InterPro" id="IPR000683">
    <property type="entry name" value="Gfo/Idh/MocA-like_OxRdtase_N"/>
</dbReference>
<dbReference type="EMBL" id="CP159510">
    <property type="protein sequence ID" value="XCJ16956.1"/>
    <property type="molecule type" value="Genomic_DNA"/>
</dbReference>
<dbReference type="Gene3D" id="3.30.360.10">
    <property type="entry name" value="Dihydrodipicolinate Reductase, domain 2"/>
    <property type="match status" value="1"/>
</dbReference>
<name>A0AAU8IG91_9BACL</name>
<organism evidence="3">
    <name type="scientific">Sporolactobacillus sp. Y61</name>
    <dbReference type="NCBI Taxonomy" id="3160863"/>
    <lineage>
        <taxon>Bacteria</taxon>
        <taxon>Bacillati</taxon>
        <taxon>Bacillota</taxon>
        <taxon>Bacilli</taxon>
        <taxon>Bacillales</taxon>
        <taxon>Sporolactobacillaceae</taxon>
        <taxon>Sporolactobacillus</taxon>
    </lineage>
</organism>
<feature type="domain" description="GFO/IDH/MocA-like oxidoreductase" evidence="2">
    <location>
        <begin position="152"/>
        <end position="246"/>
    </location>
</feature>
<evidence type="ECO:0000259" key="1">
    <source>
        <dbReference type="Pfam" id="PF01408"/>
    </source>
</evidence>
<dbReference type="PANTHER" id="PTHR43054:SF1">
    <property type="entry name" value="SCYLLO-INOSITOL 2-DEHYDROGENASE (NADP(+)) IOLU"/>
    <property type="match status" value="1"/>
</dbReference>
<dbReference type="SUPFAM" id="SSF55347">
    <property type="entry name" value="Glyceraldehyde-3-phosphate dehydrogenase-like, C-terminal domain"/>
    <property type="match status" value="1"/>
</dbReference>
<feature type="domain" description="Gfo/Idh/MocA-like oxidoreductase N-terminal" evidence="1">
    <location>
        <begin position="2"/>
        <end position="117"/>
    </location>
</feature>
<protein>
    <submittedName>
        <fullName evidence="3">Gfo/Idh/MocA family oxidoreductase</fullName>
    </submittedName>
</protein>
<dbReference type="SUPFAM" id="SSF51735">
    <property type="entry name" value="NAD(P)-binding Rossmann-fold domains"/>
    <property type="match status" value="1"/>
</dbReference>
<dbReference type="Pfam" id="PF01408">
    <property type="entry name" value="GFO_IDH_MocA"/>
    <property type="match status" value="1"/>
</dbReference>